<sequence length="149" mass="17215">MSDSYASQIQDLDVNAEADGDMTYFQNFYAMLHEALNRIDFTSFEPPYFHALIDWEGSSVVPLWVAMSPEFLLGAEFGFESEEKAYYKETIRDYNEMIHRAMRSLPSWSDDTRPALESMKSLYRAASTSPKYLPVKIFDTLLRTFSSSQ</sequence>
<protein>
    <submittedName>
        <fullName evidence="1">Uncharacterized protein</fullName>
    </submittedName>
</protein>
<dbReference type="OrthoDB" id="2906425at2759"/>
<dbReference type="AlphaFoldDB" id="A0A0D0BYF8"/>
<organism evidence="1 2">
    <name type="scientific">Collybiopsis luxurians FD-317 M1</name>
    <dbReference type="NCBI Taxonomy" id="944289"/>
    <lineage>
        <taxon>Eukaryota</taxon>
        <taxon>Fungi</taxon>
        <taxon>Dikarya</taxon>
        <taxon>Basidiomycota</taxon>
        <taxon>Agaricomycotina</taxon>
        <taxon>Agaricomycetes</taxon>
        <taxon>Agaricomycetidae</taxon>
        <taxon>Agaricales</taxon>
        <taxon>Marasmiineae</taxon>
        <taxon>Omphalotaceae</taxon>
        <taxon>Collybiopsis</taxon>
        <taxon>Collybiopsis luxurians</taxon>
    </lineage>
</organism>
<evidence type="ECO:0000313" key="2">
    <source>
        <dbReference type="Proteomes" id="UP000053593"/>
    </source>
</evidence>
<accession>A0A0D0BYF8</accession>
<name>A0A0D0BYF8_9AGAR</name>
<proteinExistence type="predicted"/>
<reference evidence="1 2" key="1">
    <citation type="submission" date="2014-04" db="EMBL/GenBank/DDBJ databases">
        <title>Evolutionary Origins and Diversification of the Mycorrhizal Mutualists.</title>
        <authorList>
            <consortium name="DOE Joint Genome Institute"/>
            <consortium name="Mycorrhizal Genomics Consortium"/>
            <person name="Kohler A."/>
            <person name="Kuo A."/>
            <person name="Nagy L.G."/>
            <person name="Floudas D."/>
            <person name="Copeland A."/>
            <person name="Barry K.W."/>
            <person name="Cichocki N."/>
            <person name="Veneault-Fourrey C."/>
            <person name="LaButti K."/>
            <person name="Lindquist E.A."/>
            <person name="Lipzen A."/>
            <person name="Lundell T."/>
            <person name="Morin E."/>
            <person name="Murat C."/>
            <person name="Riley R."/>
            <person name="Ohm R."/>
            <person name="Sun H."/>
            <person name="Tunlid A."/>
            <person name="Henrissat B."/>
            <person name="Grigoriev I.V."/>
            <person name="Hibbett D.S."/>
            <person name="Martin F."/>
        </authorList>
    </citation>
    <scope>NUCLEOTIDE SEQUENCE [LARGE SCALE GENOMIC DNA]</scope>
    <source>
        <strain evidence="1 2">FD-317 M1</strain>
    </source>
</reference>
<gene>
    <name evidence="1" type="ORF">GYMLUDRAFT_249083</name>
</gene>
<evidence type="ECO:0000313" key="1">
    <source>
        <dbReference type="EMBL" id="KIK54889.1"/>
    </source>
</evidence>
<dbReference type="Proteomes" id="UP000053593">
    <property type="component" value="Unassembled WGS sequence"/>
</dbReference>
<dbReference type="EMBL" id="KN834811">
    <property type="protein sequence ID" value="KIK54889.1"/>
    <property type="molecule type" value="Genomic_DNA"/>
</dbReference>
<keyword evidence="2" id="KW-1185">Reference proteome</keyword>
<dbReference type="HOGENOM" id="CLU_1749875_0_0_1"/>